<dbReference type="AlphaFoldDB" id="A0A9D0ZVV6"/>
<dbReference type="Proteomes" id="UP000886886">
    <property type="component" value="Unassembled WGS sequence"/>
</dbReference>
<evidence type="ECO:0000313" key="2">
    <source>
        <dbReference type="EMBL" id="HIQ96385.1"/>
    </source>
</evidence>
<dbReference type="EMBL" id="DVFT01000108">
    <property type="protein sequence ID" value="HIQ96385.1"/>
    <property type="molecule type" value="Genomic_DNA"/>
</dbReference>
<keyword evidence="1" id="KW-0812">Transmembrane</keyword>
<proteinExistence type="predicted"/>
<sequence>MVKIGILVIVFGIQFVLYCCIVQGKREDELMERLFREKGESNCNDGKEVGCEWENQES</sequence>
<evidence type="ECO:0000256" key="1">
    <source>
        <dbReference type="SAM" id="Phobius"/>
    </source>
</evidence>
<keyword evidence="1" id="KW-1133">Transmembrane helix</keyword>
<name>A0A9D0ZVV6_9FIRM</name>
<reference evidence="2" key="2">
    <citation type="journal article" date="2021" name="PeerJ">
        <title>Extensive microbial diversity within the chicken gut microbiome revealed by metagenomics and culture.</title>
        <authorList>
            <person name="Gilroy R."/>
            <person name="Ravi A."/>
            <person name="Getino M."/>
            <person name="Pursley I."/>
            <person name="Horton D.L."/>
            <person name="Alikhan N.F."/>
            <person name="Baker D."/>
            <person name="Gharbi K."/>
            <person name="Hall N."/>
            <person name="Watson M."/>
            <person name="Adriaenssens E.M."/>
            <person name="Foster-Nyarko E."/>
            <person name="Jarju S."/>
            <person name="Secka A."/>
            <person name="Antonio M."/>
            <person name="Oren A."/>
            <person name="Chaudhuri R.R."/>
            <person name="La Ragione R."/>
            <person name="Hildebrand F."/>
            <person name="Pallen M.J."/>
        </authorList>
    </citation>
    <scope>NUCLEOTIDE SEQUENCE</scope>
    <source>
        <strain evidence="2">ChiSjej3B21-11622</strain>
    </source>
</reference>
<evidence type="ECO:0000313" key="3">
    <source>
        <dbReference type="Proteomes" id="UP000886886"/>
    </source>
</evidence>
<gene>
    <name evidence="2" type="ORF">IAB26_07470</name>
</gene>
<organism evidence="2 3">
    <name type="scientific">Candidatus Limivivens merdigallinarum</name>
    <dbReference type="NCBI Taxonomy" id="2840859"/>
    <lineage>
        <taxon>Bacteria</taxon>
        <taxon>Bacillati</taxon>
        <taxon>Bacillota</taxon>
        <taxon>Clostridia</taxon>
        <taxon>Lachnospirales</taxon>
        <taxon>Lachnospiraceae</taxon>
        <taxon>Lachnospiraceae incertae sedis</taxon>
        <taxon>Candidatus Limivivens</taxon>
    </lineage>
</organism>
<keyword evidence="1" id="KW-0472">Membrane</keyword>
<comment type="caution">
    <text evidence="2">The sequence shown here is derived from an EMBL/GenBank/DDBJ whole genome shotgun (WGS) entry which is preliminary data.</text>
</comment>
<reference evidence="2" key="1">
    <citation type="submission" date="2020-10" db="EMBL/GenBank/DDBJ databases">
        <authorList>
            <person name="Gilroy R."/>
        </authorList>
    </citation>
    <scope>NUCLEOTIDE SEQUENCE</scope>
    <source>
        <strain evidence="2">ChiSjej3B21-11622</strain>
    </source>
</reference>
<protein>
    <submittedName>
        <fullName evidence="2">Uncharacterized protein</fullName>
    </submittedName>
</protein>
<feature type="transmembrane region" description="Helical" evidence="1">
    <location>
        <begin position="6"/>
        <end position="24"/>
    </location>
</feature>
<accession>A0A9D0ZVV6</accession>